<dbReference type="RefSeq" id="WP_145716516.1">
    <property type="nucleotide sequence ID" value="NZ_BAAAFY010000005.1"/>
</dbReference>
<dbReference type="Proteomes" id="UP000316778">
    <property type="component" value="Unassembled WGS sequence"/>
</dbReference>
<gene>
    <name evidence="1" type="ORF">LX66_3850</name>
</gene>
<dbReference type="EMBL" id="VLLG01000004">
    <property type="protein sequence ID" value="TWI86591.1"/>
    <property type="molecule type" value="Genomic_DNA"/>
</dbReference>
<name>A0A562SZ80_CHIJA</name>
<protein>
    <submittedName>
        <fullName evidence="1">Uncharacterized protein</fullName>
    </submittedName>
</protein>
<comment type="caution">
    <text evidence="1">The sequence shown here is derived from an EMBL/GenBank/DDBJ whole genome shotgun (WGS) entry which is preliminary data.</text>
</comment>
<dbReference type="OrthoDB" id="663185at2"/>
<reference evidence="1 2" key="1">
    <citation type="journal article" date="2013" name="Stand. Genomic Sci.">
        <title>Genomic Encyclopedia of Type Strains, Phase I: The one thousand microbial genomes (KMG-I) project.</title>
        <authorList>
            <person name="Kyrpides N.C."/>
            <person name="Woyke T."/>
            <person name="Eisen J.A."/>
            <person name="Garrity G."/>
            <person name="Lilburn T.G."/>
            <person name="Beck B.J."/>
            <person name="Whitman W.B."/>
            <person name="Hugenholtz P."/>
            <person name="Klenk H.P."/>
        </authorList>
    </citation>
    <scope>NUCLEOTIDE SEQUENCE [LARGE SCALE GENOMIC DNA]</scope>
    <source>
        <strain evidence="1 2">DSM 13484</strain>
    </source>
</reference>
<proteinExistence type="predicted"/>
<evidence type="ECO:0000313" key="1">
    <source>
        <dbReference type="EMBL" id="TWI86591.1"/>
    </source>
</evidence>
<evidence type="ECO:0000313" key="2">
    <source>
        <dbReference type="Proteomes" id="UP000316778"/>
    </source>
</evidence>
<dbReference type="AlphaFoldDB" id="A0A562SZ80"/>
<organism evidence="1 2">
    <name type="scientific">Chitinophaga japonensis</name>
    <name type="common">Flexibacter japonensis</name>
    <dbReference type="NCBI Taxonomy" id="104662"/>
    <lineage>
        <taxon>Bacteria</taxon>
        <taxon>Pseudomonadati</taxon>
        <taxon>Bacteroidota</taxon>
        <taxon>Chitinophagia</taxon>
        <taxon>Chitinophagales</taxon>
        <taxon>Chitinophagaceae</taxon>
        <taxon>Chitinophaga</taxon>
    </lineage>
</organism>
<accession>A0A562SZ80</accession>
<sequence>MEIKIRHIKNNNLSWEKIIQSDKGDYLLAERIFHTILRHFFLHKKTTLLTIQPQKYSLGYELAQYKEFKVNKKNILINEVSDCGDELLKDIAQSEEFKRTLLIMIYNVSEVGTTLISDIMSLVSSPSYSSSSLHSTMFAYCEDDGDSLYLYNSSLTLNGLETLISELL</sequence>
<keyword evidence="2" id="KW-1185">Reference proteome</keyword>